<accession>A0A8K0KK40</accession>
<dbReference type="OrthoDB" id="6621896at2759"/>
<evidence type="ECO:0000313" key="2">
    <source>
        <dbReference type="Proteomes" id="UP000792457"/>
    </source>
</evidence>
<name>A0A8K0KK40_LADFU</name>
<proteinExistence type="predicted"/>
<sequence length="140" mass="16917">MVENIPLCSTTGTDYFFLVLFSPMLSKHKHTADAPYFFKEKTTAQQYEAELEKKLETKQVNWKREKGEGKWNIIKNVLQETADEVLEVKDREKRQGWFDEECREIIKKRNEARRKMIERRTRTNVEQFRQKKKEADKLCR</sequence>
<comment type="caution">
    <text evidence="1">The sequence shown here is derived from an EMBL/GenBank/DDBJ whole genome shotgun (WGS) entry which is preliminary data.</text>
</comment>
<reference evidence="1" key="1">
    <citation type="submission" date="2013-04" db="EMBL/GenBank/DDBJ databases">
        <authorList>
            <person name="Qu J."/>
            <person name="Murali S.C."/>
            <person name="Bandaranaike D."/>
            <person name="Bellair M."/>
            <person name="Blankenburg K."/>
            <person name="Chao H."/>
            <person name="Dinh H."/>
            <person name="Doddapaneni H."/>
            <person name="Downs B."/>
            <person name="Dugan-Rocha S."/>
            <person name="Elkadiri S."/>
            <person name="Gnanaolivu R.D."/>
            <person name="Hernandez B."/>
            <person name="Javaid M."/>
            <person name="Jayaseelan J.C."/>
            <person name="Lee S."/>
            <person name="Li M."/>
            <person name="Ming W."/>
            <person name="Munidasa M."/>
            <person name="Muniz J."/>
            <person name="Nguyen L."/>
            <person name="Ongeri F."/>
            <person name="Osuji N."/>
            <person name="Pu L.-L."/>
            <person name="Puazo M."/>
            <person name="Qu C."/>
            <person name="Quiroz J."/>
            <person name="Raj R."/>
            <person name="Weissenberger G."/>
            <person name="Xin Y."/>
            <person name="Zou X."/>
            <person name="Han Y."/>
            <person name="Richards S."/>
            <person name="Worley K."/>
            <person name="Muzny D."/>
            <person name="Gibbs R."/>
        </authorList>
    </citation>
    <scope>NUCLEOTIDE SEQUENCE</scope>
    <source>
        <strain evidence="1">Sampled in the wild</strain>
    </source>
</reference>
<dbReference type="AlphaFoldDB" id="A0A8K0KK40"/>
<dbReference type="EMBL" id="KZ309037">
    <property type="protein sequence ID" value="KAG8236522.1"/>
    <property type="molecule type" value="Genomic_DNA"/>
</dbReference>
<gene>
    <name evidence="1" type="ORF">J437_LFUL015096</name>
</gene>
<protein>
    <submittedName>
        <fullName evidence="1">Uncharacterized protein</fullName>
    </submittedName>
</protein>
<reference evidence="1" key="2">
    <citation type="submission" date="2017-10" db="EMBL/GenBank/DDBJ databases">
        <title>Ladona fulva Genome sequencing and assembly.</title>
        <authorList>
            <person name="Murali S."/>
            <person name="Richards S."/>
            <person name="Bandaranaike D."/>
            <person name="Bellair M."/>
            <person name="Blankenburg K."/>
            <person name="Chao H."/>
            <person name="Dinh H."/>
            <person name="Doddapaneni H."/>
            <person name="Dugan-Rocha S."/>
            <person name="Elkadiri S."/>
            <person name="Gnanaolivu R."/>
            <person name="Hernandez B."/>
            <person name="Skinner E."/>
            <person name="Javaid M."/>
            <person name="Lee S."/>
            <person name="Li M."/>
            <person name="Ming W."/>
            <person name="Munidasa M."/>
            <person name="Muniz J."/>
            <person name="Nguyen L."/>
            <person name="Hughes D."/>
            <person name="Osuji N."/>
            <person name="Pu L.-L."/>
            <person name="Puazo M."/>
            <person name="Qu C."/>
            <person name="Quiroz J."/>
            <person name="Raj R."/>
            <person name="Weissenberger G."/>
            <person name="Xin Y."/>
            <person name="Zou X."/>
            <person name="Han Y."/>
            <person name="Worley K."/>
            <person name="Muzny D."/>
            <person name="Gibbs R."/>
        </authorList>
    </citation>
    <scope>NUCLEOTIDE SEQUENCE</scope>
    <source>
        <strain evidence="1">Sampled in the wild</strain>
    </source>
</reference>
<keyword evidence="2" id="KW-1185">Reference proteome</keyword>
<organism evidence="1 2">
    <name type="scientific">Ladona fulva</name>
    <name type="common">Scarce chaser dragonfly</name>
    <name type="synonym">Libellula fulva</name>
    <dbReference type="NCBI Taxonomy" id="123851"/>
    <lineage>
        <taxon>Eukaryota</taxon>
        <taxon>Metazoa</taxon>
        <taxon>Ecdysozoa</taxon>
        <taxon>Arthropoda</taxon>
        <taxon>Hexapoda</taxon>
        <taxon>Insecta</taxon>
        <taxon>Pterygota</taxon>
        <taxon>Palaeoptera</taxon>
        <taxon>Odonata</taxon>
        <taxon>Epiprocta</taxon>
        <taxon>Anisoptera</taxon>
        <taxon>Libelluloidea</taxon>
        <taxon>Libellulidae</taxon>
        <taxon>Ladona</taxon>
    </lineage>
</organism>
<dbReference type="Proteomes" id="UP000792457">
    <property type="component" value="Unassembled WGS sequence"/>
</dbReference>
<evidence type="ECO:0000313" key="1">
    <source>
        <dbReference type="EMBL" id="KAG8236522.1"/>
    </source>
</evidence>